<dbReference type="Proteomes" id="UP000790787">
    <property type="component" value="Chromosome 15"/>
</dbReference>
<organism evidence="1 2">
    <name type="scientific">Nicotiana tabacum</name>
    <name type="common">Common tobacco</name>
    <dbReference type="NCBI Taxonomy" id="4097"/>
    <lineage>
        <taxon>Eukaryota</taxon>
        <taxon>Viridiplantae</taxon>
        <taxon>Streptophyta</taxon>
        <taxon>Embryophyta</taxon>
        <taxon>Tracheophyta</taxon>
        <taxon>Spermatophyta</taxon>
        <taxon>Magnoliopsida</taxon>
        <taxon>eudicotyledons</taxon>
        <taxon>Gunneridae</taxon>
        <taxon>Pentapetalae</taxon>
        <taxon>asterids</taxon>
        <taxon>lamiids</taxon>
        <taxon>Solanales</taxon>
        <taxon>Solanaceae</taxon>
        <taxon>Nicotianoideae</taxon>
        <taxon>Nicotianeae</taxon>
        <taxon>Nicotiana</taxon>
    </lineage>
</organism>
<proteinExistence type="predicted"/>
<name>A0AC58SRU3_TOBAC</name>
<accession>A0AC58SRU3</accession>
<evidence type="ECO:0000313" key="1">
    <source>
        <dbReference type="Proteomes" id="UP000790787"/>
    </source>
</evidence>
<reference evidence="1" key="1">
    <citation type="journal article" date="2014" name="Nat. Commun.">
        <title>The tobacco genome sequence and its comparison with those of tomato and potato.</title>
        <authorList>
            <person name="Sierro N."/>
            <person name="Battey J.N."/>
            <person name="Ouadi S."/>
            <person name="Bakaher N."/>
            <person name="Bovet L."/>
            <person name="Willig A."/>
            <person name="Goepfert S."/>
            <person name="Peitsch M.C."/>
            <person name="Ivanov N.V."/>
        </authorList>
    </citation>
    <scope>NUCLEOTIDE SEQUENCE [LARGE SCALE GENOMIC DNA]</scope>
</reference>
<protein>
    <submittedName>
        <fullName evidence="2">Uncharacterized protein LOC142169694</fullName>
    </submittedName>
</protein>
<sequence length="148" mass="16987">MRTSTGETPYMLVYGIEAVIPVEVEIPSLKVIQEAKLDDAEWIRVRQEQILLTDEKIMDAVCHGQLYQNRMASAFNKRVKPRQFTLGQLVLKKIFPHQEEAKGKFAPNWQVHFVVHRALSCGSLILAEMDKRVSTKPINTDAITRYYA</sequence>
<gene>
    <name evidence="2" type="primary">LOC142169694</name>
</gene>
<evidence type="ECO:0000313" key="2">
    <source>
        <dbReference type="RefSeq" id="XP_075087697.1"/>
    </source>
</evidence>
<dbReference type="RefSeq" id="XP_075087697.1">
    <property type="nucleotide sequence ID" value="XM_075231596.1"/>
</dbReference>
<reference evidence="2" key="2">
    <citation type="submission" date="2025-08" db="UniProtKB">
        <authorList>
            <consortium name="RefSeq"/>
        </authorList>
    </citation>
    <scope>IDENTIFICATION</scope>
    <source>
        <tissue evidence="2">Leaf</tissue>
    </source>
</reference>
<keyword evidence="1" id="KW-1185">Reference proteome</keyword>